<name>A0ABY7PTJ4_9BACT</name>
<evidence type="ECO:0000313" key="2">
    <source>
        <dbReference type="EMBL" id="WBO86258.1"/>
    </source>
</evidence>
<dbReference type="RefSeq" id="WP_270128841.1">
    <property type="nucleotide sequence ID" value="NZ_CP115396.1"/>
</dbReference>
<feature type="compositionally biased region" description="Polar residues" evidence="1">
    <location>
        <begin position="11"/>
        <end position="23"/>
    </location>
</feature>
<organism evidence="2 3">
    <name type="scientific">Hymenobacter yonginensis</name>
    <dbReference type="NCBI Taxonomy" id="748197"/>
    <lineage>
        <taxon>Bacteria</taxon>
        <taxon>Pseudomonadati</taxon>
        <taxon>Bacteroidota</taxon>
        <taxon>Cytophagia</taxon>
        <taxon>Cytophagales</taxon>
        <taxon>Hymenobacteraceae</taxon>
        <taxon>Hymenobacter</taxon>
    </lineage>
</organism>
<dbReference type="Proteomes" id="UP001211872">
    <property type="component" value="Chromosome"/>
</dbReference>
<reference evidence="2 3" key="1">
    <citation type="journal article" date="2011" name="Int. J. Syst. Evol. Microbiol.">
        <title>Hymenobacter yonginensis sp. nov., isolated from a mesotrophic artificial lake.</title>
        <authorList>
            <person name="Joung Y."/>
            <person name="Cho S.H."/>
            <person name="Kim H."/>
            <person name="Kim S.B."/>
            <person name="Joh K."/>
        </authorList>
    </citation>
    <scope>NUCLEOTIDE SEQUENCE [LARGE SCALE GENOMIC DNA]</scope>
    <source>
        <strain evidence="2 3">KCTC 22745</strain>
    </source>
</reference>
<evidence type="ECO:0000313" key="3">
    <source>
        <dbReference type="Proteomes" id="UP001211872"/>
    </source>
</evidence>
<keyword evidence="3" id="KW-1185">Reference proteome</keyword>
<gene>
    <name evidence="2" type="ORF">O9Z63_08345</name>
</gene>
<feature type="region of interest" description="Disordered" evidence="1">
    <location>
        <begin position="1"/>
        <end position="23"/>
    </location>
</feature>
<evidence type="ECO:0000256" key="1">
    <source>
        <dbReference type="SAM" id="MobiDB-lite"/>
    </source>
</evidence>
<feature type="compositionally biased region" description="Basic and acidic residues" evidence="1">
    <location>
        <begin position="1"/>
        <end position="10"/>
    </location>
</feature>
<accession>A0ABY7PTJ4</accession>
<sequence>MAKETNKSETRQPTIESLTTENTRLQGELDAANIVIAGQAAALKKAETAAAASDAIVVTHEDKQYRVLGKQFRIKGELVKAEELEKNPEALKLLVDSKSGLLVLITKEEAAAE</sequence>
<protein>
    <submittedName>
        <fullName evidence="2">Uncharacterized protein</fullName>
    </submittedName>
</protein>
<dbReference type="EMBL" id="CP115396">
    <property type="protein sequence ID" value="WBO86258.1"/>
    <property type="molecule type" value="Genomic_DNA"/>
</dbReference>
<proteinExistence type="predicted"/>